<dbReference type="NCBIfam" id="TIGR01509">
    <property type="entry name" value="HAD-SF-IA-v3"/>
    <property type="match status" value="1"/>
</dbReference>
<dbReference type="EMBL" id="JAUHMF010000001">
    <property type="protein sequence ID" value="MDT8896740.1"/>
    <property type="molecule type" value="Genomic_DNA"/>
</dbReference>
<keyword evidence="2" id="KW-1185">Reference proteome</keyword>
<accession>A0ABU3NK82</accession>
<organism evidence="1 2">
    <name type="scientific">Thermanaerothrix solaris</name>
    <dbReference type="NCBI Taxonomy" id="3058434"/>
    <lineage>
        <taxon>Bacteria</taxon>
        <taxon>Bacillati</taxon>
        <taxon>Chloroflexota</taxon>
        <taxon>Anaerolineae</taxon>
        <taxon>Anaerolineales</taxon>
        <taxon>Anaerolineaceae</taxon>
        <taxon>Thermanaerothrix</taxon>
    </lineage>
</organism>
<dbReference type="PANTHER" id="PTHR12725">
    <property type="entry name" value="HALOACID DEHALOGENASE-LIKE HYDROLASE"/>
    <property type="match status" value="1"/>
</dbReference>
<dbReference type="InterPro" id="IPR023214">
    <property type="entry name" value="HAD_sf"/>
</dbReference>
<dbReference type="PANTHER" id="PTHR12725:SF117">
    <property type="entry name" value="HALOACID DEHALOGENASE-LIKE HYDROLASE"/>
    <property type="match status" value="1"/>
</dbReference>
<reference evidence="1 2" key="1">
    <citation type="submission" date="2023-07" db="EMBL/GenBank/DDBJ databases">
        <title>Novel species of Thermanaerothrix with wide hydrolytic capabilities.</title>
        <authorList>
            <person name="Zayulina K.S."/>
            <person name="Podosokorskaya O.A."/>
            <person name="Elcheninov A.G."/>
        </authorList>
    </citation>
    <scope>NUCLEOTIDE SEQUENCE [LARGE SCALE GENOMIC DNA]</scope>
    <source>
        <strain evidence="1 2">4228-RoL</strain>
    </source>
</reference>
<dbReference type="SFLD" id="SFLDG01129">
    <property type="entry name" value="C1.5:_HAD__Beta-PGM__Phosphata"/>
    <property type="match status" value="1"/>
</dbReference>
<dbReference type="SUPFAM" id="SSF56784">
    <property type="entry name" value="HAD-like"/>
    <property type="match status" value="1"/>
</dbReference>
<dbReference type="InterPro" id="IPR036412">
    <property type="entry name" value="HAD-like_sf"/>
</dbReference>
<comment type="caution">
    <text evidence="1">The sequence shown here is derived from an EMBL/GenBank/DDBJ whole genome shotgun (WGS) entry which is preliminary data.</text>
</comment>
<protein>
    <submittedName>
        <fullName evidence="1">Pyrimidine 5'-nucleotidase</fullName>
    </submittedName>
</protein>
<name>A0ABU3NK82_9CHLR</name>
<gene>
    <name evidence="1" type="ORF">QYE77_00550</name>
</gene>
<proteinExistence type="predicted"/>
<dbReference type="Pfam" id="PF00702">
    <property type="entry name" value="Hydrolase"/>
    <property type="match status" value="1"/>
</dbReference>
<dbReference type="InterPro" id="IPR006439">
    <property type="entry name" value="HAD-SF_hydro_IA"/>
</dbReference>
<dbReference type="Proteomes" id="UP001254165">
    <property type="component" value="Unassembled WGS sequence"/>
</dbReference>
<evidence type="ECO:0000313" key="2">
    <source>
        <dbReference type="Proteomes" id="UP001254165"/>
    </source>
</evidence>
<dbReference type="NCBIfam" id="TIGR01993">
    <property type="entry name" value="Pyr-5-nucltdase"/>
    <property type="match status" value="1"/>
</dbReference>
<dbReference type="RefSeq" id="WP_315623228.1">
    <property type="nucleotide sequence ID" value="NZ_JAUHMF010000001.1"/>
</dbReference>
<dbReference type="InterPro" id="IPR010237">
    <property type="entry name" value="Pyr-5-nucltdase"/>
</dbReference>
<evidence type="ECO:0000313" key="1">
    <source>
        <dbReference type="EMBL" id="MDT8896740.1"/>
    </source>
</evidence>
<dbReference type="Gene3D" id="3.40.50.1000">
    <property type="entry name" value="HAD superfamily/HAD-like"/>
    <property type="match status" value="1"/>
</dbReference>
<dbReference type="SFLD" id="SFLDG01132">
    <property type="entry name" value="C1.5.3:_5'-Nucleotidase_Like"/>
    <property type="match status" value="1"/>
</dbReference>
<dbReference type="SFLD" id="SFLDS00003">
    <property type="entry name" value="Haloacid_Dehalogenase"/>
    <property type="match status" value="1"/>
</dbReference>
<dbReference type="Gene3D" id="1.10.150.450">
    <property type="match status" value="1"/>
</dbReference>
<sequence length="219" mass="25591">MKPRILIFDLDDTLYPASSGVWEAIGKRIDLFIHQKLALPYEDVEPFRKTLFRTYGTTLRGLYLQYHIDSAEYLAFVHDIPLEHYLQPNPELRTLLKVLPYSKVIFTNSDKNHANRVLQRLDLEGCFTQIIDIWDMLPSCKPFPEAFQTLLQKLHNPDPSACLFIDDLPANLHTARRLGFWTVHVSENGHPHQGHFHIRRIEDLPYVLAQGSLFEDEWE</sequence>